<dbReference type="EMBL" id="SGPM01000164">
    <property type="protein sequence ID" value="THH28674.1"/>
    <property type="molecule type" value="Genomic_DNA"/>
</dbReference>
<dbReference type="SUPFAM" id="SSF54001">
    <property type="entry name" value="Cysteine proteinases"/>
    <property type="match status" value="1"/>
</dbReference>
<evidence type="ECO:0000256" key="6">
    <source>
        <dbReference type="ARBA" id="ARBA00023001"/>
    </source>
</evidence>
<evidence type="ECO:0000313" key="13">
    <source>
        <dbReference type="Proteomes" id="UP000308730"/>
    </source>
</evidence>
<dbReference type="Proteomes" id="UP000308730">
    <property type="component" value="Unassembled WGS sequence"/>
</dbReference>
<organism evidence="12 13">
    <name type="scientific">Antrodiella citrinella</name>
    <dbReference type="NCBI Taxonomy" id="2447956"/>
    <lineage>
        <taxon>Eukaryota</taxon>
        <taxon>Fungi</taxon>
        <taxon>Dikarya</taxon>
        <taxon>Basidiomycota</taxon>
        <taxon>Agaricomycotina</taxon>
        <taxon>Agaricomycetes</taxon>
        <taxon>Polyporales</taxon>
        <taxon>Steccherinaceae</taxon>
        <taxon>Antrodiella</taxon>
    </lineage>
</organism>
<evidence type="ECO:0000256" key="10">
    <source>
        <dbReference type="SAM" id="MobiDB-lite"/>
    </source>
</evidence>
<dbReference type="SUPFAM" id="SSF49899">
    <property type="entry name" value="Concanavalin A-like lectins/glucanases"/>
    <property type="match status" value="1"/>
</dbReference>
<reference evidence="12 13" key="1">
    <citation type="submission" date="2019-02" db="EMBL/GenBank/DDBJ databases">
        <title>Genome sequencing of the rare red list fungi Antrodiella citrinella (Flaviporus citrinellus).</title>
        <authorList>
            <person name="Buettner E."/>
            <person name="Kellner H."/>
        </authorList>
    </citation>
    <scope>NUCLEOTIDE SEQUENCE [LARGE SCALE GENOMIC DNA]</scope>
    <source>
        <strain evidence="12 13">DSM 108506</strain>
    </source>
</reference>
<evidence type="ECO:0000256" key="8">
    <source>
        <dbReference type="ARBA" id="ARBA00023295"/>
    </source>
</evidence>
<dbReference type="PROSITE" id="PS00972">
    <property type="entry name" value="USP_1"/>
    <property type="match status" value="1"/>
</dbReference>
<feature type="region of interest" description="Disordered" evidence="10">
    <location>
        <begin position="458"/>
        <end position="517"/>
    </location>
</feature>
<evidence type="ECO:0000256" key="9">
    <source>
        <dbReference type="ARBA" id="ARBA00023326"/>
    </source>
</evidence>
<proteinExistence type="inferred from homology"/>
<evidence type="ECO:0000256" key="5">
    <source>
        <dbReference type="ARBA" id="ARBA00022801"/>
    </source>
</evidence>
<dbReference type="Pfam" id="PF00443">
    <property type="entry name" value="UCH"/>
    <property type="match status" value="1"/>
</dbReference>
<dbReference type="GO" id="GO:0004843">
    <property type="term" value="F:cysteine-type deubiquitinase activity"/>
    <property type="evidence" value="ECO:0007669"/>
    <property type="project" value="InterPro"/>
</dbReference>
<dbReference type="InterPro" id="IPR037019">
    <property type="entry name" value="Glyco_hydro_7_sf"/>
</dbReference>
<dbReference type="OrthoDB" id="27652at2759"/>
<dbReference type="InterPro" id="IPR001394">
    <property type="entry name" value="Peptidase_C19_UCH"/>
</dbReference>
<gene>
    <name evidence="12" type="ORF">EUX98_g5520</name>
</gene>
<feature type="compositionally biased region" description="Low complexity" evidence="10">
    <location>
        <begin position="965"/>
        <end position="982"/>
    </location>
</feature>
<dbReference type="PRINTS" id="PR00734">
    <property type="entry name" value="GLHYDRLASE7"/>
</dbReference>
<keyword evidence="9" id="KW-0624">Polysaccharide degradation</keyword>
<feature type="region of interest" description="Disordered" evidence="10">
    <location>
        <begin position="998"/>
        <end position="1120"/>
    </location>
</feature>
<keyword evidence="6" id="KW-0136">Cellulose degradation</keyword>
<dbReference type="GO" id="GO:0016162">
    <property type="term" value="F:cellulose 1,4-beta-cellobiosidase activity"/>
    <property type="evidence" value="ECO:0007669"/>
    <property type="project" value="UniProtKB-EC"/>
</dbReference>
<dbReference type="InterPro" id="IPR028889">
    <property type="entry name" value="USP"/>
</dbReference>
<feature type="compositionally biased region" description="Pro residues" evidence="10">
    <location>
        <begin position="465"/>
        <end position="481"/>
    </location>
</feature>
<feature type="compositionally biased region" description="Low complexity" evidence="10">
    <location>
        <begin position="935"/>
        <end position="945"/>
    </location>
</feature>
<dbReference type="PROSITE" id="PS00973">
    <property type="entry name" value="USP_2"/>
    <property type="match status" value="1"/>
</dbReference>
<name>A0A4S4MR95_9APHY</name>
<feature type="compositionally biased region" description="Low complexity" evidence="10">
    <location>
        <begin position="489"/>
        <end position="499"/>
    </location>
</feature>
<dbReference type="EC" id="3.2.1.91" evidence="3"/>
<dbReference type="InterPro" id="IPR013320">
    <property type="entry name" value="ConA-like_dom_sf"/>
</dbReference>
<dbReference type="GO" id="GO:0016579">
    <property type="term" value="P:protein deubiquitination"/>
    <property type="evidence" value="ECO:0007669"/>
    <property type="project" value="InterPro"/>
</dbReference>
<feature type="compositionally biased region" description="Low complexity" evidence="10">
    <location>
        <begin position="1019"/>
        <end position="1048"/>
    </location>
</feature>
<evidence type="ECO:0000256" key="3">
    <source>
        <dbReference type="ARBA" id="ARBA00012561"/>
    </source>
</evidence>
<dbReference type="CDD" id="cd02663">
    <property type="entry name" value="Peptidase_C19G"/>
    <property type="match status" value="1"/>
</dbReference>
<dbReference type="Pfam" id="PF00840">
    <property type="entry name" value="Glyco_hydro_7"/>
    <property type="match status" value="2"/>
</dbReference>
<feature type="region of interest" description="Disordered" evidence="10">
    <location>
        <begin position="885"/>
        <end position="983"/>
    </location>
</feature>
<dbReference type="Gene3D" id="2.70.100.10">
    <property type="entry name" value="Glycoside hydrolase, family 7, domain"/>
    <property type="match status" value="2"/>
</dbReference>
<keyword evidence="4" id="KW-0732">Signal</keyword>
<comment type="catalytic activity">
    <reaction evidence="1">
        <text>Hydrolysis of (1-&gt;4)-beta-D-glucosidic linkages in cellulose and cellotetraose, releasing cellobiose from the non-reducing ends of the chains.</text>
        <dbReference type="EC" id="3.2.1.91"/>
    </reaction>
</comment>
<feature type="compositionally biased region" description="Pro residues" evidence="10">
    <location>
        <begin position="1097"/>
        <end position="1106"/>
    </location>
</feature>
<evidence type="ECO:0000256" key="2">
    <source>
        <dbReference type="ARBA" id="ARBA00006044"/>
    </source>
</evidence>
<evidence type="ECO:0000256" key="1">
    <source>
        <dbReference type="ARBA" id="ARBA00001641"/>
    </source>
</evidence>
<dbReference type="AlphaFoldDB" id="A0A4S4MR95"/>
<dbReference type="Gene3D" id="3.90.70.10">
    <property type="entry name" value="Cysteine proteinases"/>
    <property type="match status" value="1"/>
</dbReference>
<keyword evidence="7" id="KW-0119">Carbohydrate metabolism</keyword>
<dbReference type="InterPro" id="IPR001722">
    <property type="entry name" value="Glyco_hydro_7"/>
</dbReference>
<sequence length="1120" mass="119636">MILCSSIYFTGCNHAHNSAAAVAGRLAPPVELAPTKPGRSFSTPTGAGSIPHQLDEADYTGTYGVTATGDSLKLNFVTNGADKNVGSRVYLMESDTNYHIFNLLNQEFTFDVDVSKLPCGLNGALYFSDMAADGGMSKYPSNKAAYTPHPCTTTGVEACTGDACNGGTAGLCDPAGCDFNSFRMGDQTFFGAGKTVNCSRPSTVVTQFLTNDNTTTGTLSEIRCVYVQDGNVIQNSKVNIPGMDALDSISTEFCTEKKAVFSDDDTFGGHGGLTAMGQAFGRGMVLVLSIWDDYAANMLWLDWDYPTDHPETATTSGVPSDVESSAANAYVVYSNIKTGPIGWLVRATPAAPVGRLVPPAVPLRQLLKLRRPIPDVGRVVATSKMMKKRWGLPFGPVQSGSQTNTAPPLDLPPIITPADAKQFGFENFGNTCYANSVLQALYFCGPFRELVIQYPDPSVPELSTHPPPPVQQTPTPLSPRPKPTRKMSVSDSPHVSSPVQRPTPAPPSASIPGSIPIPPAPPTLLSALRSLYVHISKNPADRGTVSPKAFMDKLKEMNELFRGTQHQDAHEFLNVLLNTIVEEMETDRRNGAGEDLSQSIATLSSNAPTTNGSTNESHRPLVGTLVHRLFEGVLTSETRCLTCETVSSRDESFLDLSIDIEQNSSVTACLRQFSASEMLCQKNKFFCDSCCDLQEAEKRMKIKKLPNVLALHLKRFKYQEDTGRYIKLTYRVAFPYHLRLFNTVDDAEDPDRLYELFAIVVHIGAGPHHGHYVSIINTRDMWLLFDDDTVEVIKESDIPRYFGDSGSNNGSAYVLYYQAVDVDVAALGVKIVQPPSSGASGVTTTHENGTAPSSISFLAKADQVPPDVLTDSLQSLEPDHIVPTLPPGLSVEPPSPTPFDSSVPTFTTPSYTATSSTLSTPGASTTGLTPLVIPNGNSSSSSSSGSGSGVGLGLAVPTGNALPESATSTPTSTSPPQAGASTLGSIMNSLTLKHVSSSVRVKNGSGRKDEGALPPMPASPVASTSSSAGLGGKPRSSTTRPHSPTTESVESSAYSHVNGKEKDREEKEREKEKSIKWFPRRKSFRNSRPSTSAGPATAPPLPPPPSAFNTFPTSKSLNMV</sequence>
<feature type="compositionally biased region" description="Basic and acidic residues" evidence="10">
    <location>
        <begin position="1058"/>
        <end position="1075"/>
    </location>
</feature>
<evidence type="ECO:0000256" key="7">
    <source>
        <dbReference type="ARBA" id="ARBA00023277"/>
    </source>
</evidence>
<keyword evidence="5" id="KW-0378">Hydrolase</keyword>
<dbReference type="PANTHER" id="PTHR33753:SF2">
    <property type="entry name" value="GLYCOSIDE HYDROLASE FAMILY 7 PROTEIN"/>
    <property type="match status" value="1"/>
</dbReference>
<evidence type="ECO:0000256" key="4">
    <source>
        <dbReference type="ARBA" id="ARBA00022729"/>
    </source>
</evidence>
<keyword evidence="8" id="KW-0326">Glycosidase</keyword>
<dbReference type="PANTHER" id="PTHR33753">
    <property type="entry name" value="1,4-BETA-D-GLUCAN CELLOBIOHYDROLASE B"/>
    <property type="match status" value="1"/>
</dbReference>
<dbReference type="InterPro" id="IPR018200">
    <property type="entry name" value="USP_CS"/>
</dbReference>
<comment type="caution">
    <text evidence="12">The sequence shown here is derived from an EMBL/GenBank/DDBJ whole genome shotgun (WGS) entry which is preliminary data.</text>
</comment>
<feature type="compositionally biased region" description="Pro residues" evidence="10">
    <location>
        <begin position="501"/>
        <end position="517"/>
    </location>
</feature>
<keyword evidence="13" id="KW-1185">Reference proteome</keyword>
<feature type="compositionally biased region" description="Polar residues" evidence="10">
    <location>
        <begin position="898"/>
        <end position="928"/>
    </location>
</feature>
<protein>
    <recommendedName>
        <fullName evidence="3">cellulose 1,4-beta-cellobiosidase (non-reducing end)</fullName>
        <ecNumber evidence="3">3.2.1.91</ecNumber>
    </recommendedName>
</protein>
<dbReference type="InterPro" id="IPR038765">
    <property type="entry name" value="Papain-like_cys_pep_sf"/>
</dbReference>
<accession>A0A4S4MR95</accession>
<comment type="similarity">
    <text evidence="2">Belongs to the glycosyl hydrolase 7 (cellulase C) family.</text>
</comment>
<feature type="domain" description="USP" evidence="11">
    <location>
        <begin position="423"/>
        <end position="820"/>
    </location>
</feature>
<evidence type="ECO:0000313" key="12">
    <source>
        <dbReference type="EMBL" id="THH28674.1"/>
    </source>
</evidence>
<dbReference type="GO" id="GO:0030245">
    <property type="term" value="P:cellulose catabolic process"/>
    <property type="evidence" value="ECO:0007669"/>
    <property type="project" value="UniProtKB-KW"/>
</dbReference>
<dbReference type="PROSITE" id="PS50235">
    <property type="entry name" value="USP_3"/>
    <property type="match status" value="1"/>
</dbReference>
<evidence type="ECO:0000259" key="11">
    <source>
        <dbReference type="PROSITE" id="PS50235"/>
    </source>
</evidence>